<feature type="region of interest" description="Disordered" evidence="1">
    <location>
        <begin position="1"/>
        <end position="37"/>
    </location>
</feature>
<proteinExistence type="predicted"/>
<sequence>MPEFSDRKSWAGGAAKRGTSPRPRQWSAAGYRLKKPG</sequence>
<organism evidence="2">
    <name type="scientific">uncultured Microcoleus sp</name>
    <dbReference type="NCBI Taxonomy" id="259945"/>
    <lineage>
        <taxon>Bacteria</taxon>
        <taxon>Bacillati</taxon>
        <taxon>Cyanobacteriota</taxon>
        <taxon>Cyanophyceae</taxon>
        <taxon>Oscillatoriophycideae</taxon>
        <taxon>Oscillatoriales</taxon>
        <taxon>Microcoleaceae</taxon>
        <taxon>Microcoleus</taxon>
        <taxon>environmental samples</taxon>
    </lineage>
</organism>
<accession>A0A6J4NZK9</accession>
<dbReference type="EMBL" id="CADCTZ010001500">
    <property type="protein sequence ID" value="CAA9401771.1"/>
    <property type="molecule type" value="Genomic_DNA"/>
</dbReference>
<dbReference type="AlphaFoldDB" id="A0A6J4NZK9"/>
<name>A0A6J4NZK9_9CYAN</name>
<protein>
    <submittedName>
        <fullName evidence="2">Uncharacterized protein</fullName>
    </submittedName>
</protein>
<reference evidence="2" key="1">
    <citation type="submission" date="2020-02" db="EMBL/GenBank/DDBJ databases">
        <authorList>
            <person name="Meier V. D."/>
        </authorList>
    </citation>
    <scope>NUCLEOTIDE SEQUENCE</scope>
    <source>
        <strain evidence="2">AVDCRST_MAG84</strain>
    </source>
</reference>
<evidence type="ECO:0000313" key="2">
    <source>
        <dbReference type="EMBL" id="CAA9401771.1"/>
    </source>
</evidence>
<gene>
    <name evidence="2" type="ORF">AVDCRST_MAG84-6178</name>
</gene>
<evidence type="ECO:0000256" key="1">
    <source>
        <dbReference type="SAM" id="MobiDB-lite"/>
    </source>
</evidence>